<feature type="region of interest" description="Disordered" evidence="1">
    <location>
        <begin position="833"/>
        <end position="884"/>
    </location>
</feature>
<name>A0A165WXA9_9AGAM</name>
<accession>A0A165WXA9</accession>
<dbReference type="Gene3D" id="3.60.130.30">
    <property type="match status" value="1"/>
</dbReference>
<dbReference type="OrthoDB" id="2658103at2759"/>
<gene>
    <name evidence="2" type="ORF">SISSUDRAFT_1038321</name>
</gene>
<protein>
    <submittedName>
        <fullName evidence="2">Uncharacterized protein</fullName>
    </submittedName>
</protein>
<dbReference type="Proteomes" id="UP000076798">
    <property type="component" value="Unassembled WGS sequence"/>
</dbReference>
<evidence type="ECO:0000313" key="3">
    <source>
        <dbReference type="Proteomes" id="UP000076798"/>
    </source>
</evidence>
<feature type="compositionally biased region" description="Acidic residues" evidence="1">
    <location>
        <begin position="13"/>
        <end position="22"/>
    </location>
</feature>
<organism evidence="2 3">
    <name type="scientific">Sistotremastrum suecicum HHB10207 ss-3</name>
    <dbReference type="NCBI Taxonomy" id="1314776"/>
    <lineage>
        <taxon>Eukaryota</taxon>
        <taxon>Fungi</taxon>
        <taxon>Dikarya</taxon>
        <taxon>Basidiomycota</taxon>
        <taxon>Agaricomycotina</taxon>
        <taxon>Agaricomycetes</taxon>
        <taxon>Sistotremastrales</taxon>
        <taxon>Sistotremastraceae</taxon>
        <taxon>Sistotremastrum</taxon>
    </lineage>
</organism>
<reference evidence="2 3" key="1">
    <citation type="journal article" date="2016" name="Mol. Biol. Evol.">
        <title>Comparative Genomics of Early-Diverging Mushroom-Forming Fungi Provides Insights into the Origins of Lignocellulose Decay Capabilities.</title>
        <authorList>
            <person name="Nagy L.G."/>
            <person name="Riley R."/>
            <person name="Tritt A."/>
            <person name="Adam C."/>
            <person name="Daum C."/>
            <person name="Floudas D."/>
            <person name="Sun H."/>
            <person name="Yadav J.S."/>
            <person name="Pangilinan J."/>
            <person name="Larsson K.H."/>
            <person name="Matsuura K."/>
            <person name="Barry K."/>
            <person name="Labutti K."/>
            <person name="Kuo R."/>
            <person name="Ohm R.A."/>
            <person name="Bhattacharya S.S."/>
            <person name="Shirouzu T."/>
            <person name="Yoshinaga Y."/>
            <person name="Martin F.M."/>
            <person name="Grigoriev I.V."/>
            <person name="Hibbett D.S."/>
        </authorList>
    </citation>
    <scope>NUCLEOTIDE SEQUENCE [LARGE SCALE GENOMIC DNA]</scope>
    <source>
        <strain evidence="2 3">HHB10207 ss-3</strain>
    </source>
</reference>
<feature type="region of interest" description="Disordered" evidence="1">
    <location>
        <begin position="1"/>
        <end position="76"/>
    </location>
</feature>
<feature type="compositionally biased region" description="Polar residues" evidence="1">
    <location>
        <begin position="873"/>
        <end position="884"/>
    </location>
</feature>
<evidence type="ECO:0000256" key="1">
    <source>
        <dbReference type="SAM" id="MobiDB-lite"/>
    </source>
</evidence>
<evidence type="ECO:0000313" key="2">
    <source>
        <dbReference type="EMBL" id="KZT31612.1"/>
    </source>
</evidence>
<proteinExistence type="predicted"/>
<feature type="compositionally biased region" description="Polar residues" evidence="1">
    <location>
        <begin position="1"/>
        <end position="10"/>
    </location>
</feature>
<keyword evidence="3" id="KW-1185">Reference proteome</keyword>
<feature type="compositionally biased region" description="Low complexity" evidence="1">
    <location>
        <begin position="60"/>
        <end position="73"/>
    </location>
</feature>
<dbReference type="EMBL" id="KV428515">
    <property type="protein sequence ID" value="KZT31612.1"/>
    <property type="molecule type" value="Genomic_DNA"/>
</dbReference>
<dbReference type="AlphaFoldDB" id="A0A165WXA9"/>
<feature type="compositionally biased region" description="Acidic residues" evidence="1">
    <location>
        <begin position="533"/>
        <end position="564"/>
    </location>
</feature>
<feature type="region of interest" description="Disordered" evidence="1">
    <location>
        <begin position="533"/>
        <end position="578"/>
    </location>
</feature>
<sequence length="884" mass="98717">MSGKDNSASNDVVVDDDDDDEGGLIRPSDDDDDARMTRRHTSVPISVLRPQGLPPPPSPSLITLPSPSSSLDSTRPDFGPSIPLPFRFQIDVFKSSVLFINERLEVVRSRYPRGVLMSPRACQLPRAIRMSSISLDSTSSESLECRPCFHRLIRALRAAAIVPPHLFPLAIIAFPSPLAIGLIFNIRQSGSTEHEVRLGVGPRVLAKLEGTWRPLCSLATDLYYMGPTRSLPTRCLFCHWSTSKVAGSHRALFDVSAPSSFPATLAVLVLKSPYLLCLASWVVKLPSARQAPVCVPNICDLDMSDGIDLDGMRLFEDINNVDDNIVDERVHLEHCEQMLNHFETSVLNNPNGNHIIDGNLTFDDYGRRAKSKKQTARASKLHESRLKDGSYREVTRSGVWKDRDGKTGIVYLSWADLASRDKIHFHGLPPALQNLAVWSSQHLFAECPVYVKSKDPRHEMYQKNPDVVGTECICHTLPRDWRGKDKDDDDSRMRRAWQERIQGNCERQSINIAPGYLDGREWTEEEEKILAQDYDDVPDLLPLDDDDDNEDEDEDEDEVEEVIAGEETPTPSTSFAQPSPVFKAQFINQDAASFDPKPEYHFEACGLTHLVHAWVASGHQHSLLSPIQPTAKLVPSAQMLGAGTARRACAVKSYLLNTRVIHEYLAMCLRRTVPSEWEVAKPVYDAGQWIAEDTPNGFALGRAILWKLQVAIHRDTQDGLGNFCVAFNCGRWVQDGQYGGGMAFPDLGLIFDYPPGSILIFRSADLFHGVMPWQPALCDGQSISPGRISWVMFNSQAARRILAGKPRDWLVTTNQGQNKYQVRQLALRQAAEQKAARETAAKNEQQAAKAAERRLKRHARGKEKEDSQKRAKASSSTSYLDDVE</sequence>